<dbReference type="EMBL" id="MVHE01000032">
    <property type="protein sequence ID" value="ORA19138.1"/>
    <property type="molecule type" value="Genomic_DNA"/>
</dbReference>
<sequence length="82" mass="9522">MSKPMNPDEEYEFYARPENQQPQGPGRRRLTATVPVRFPPELLEQVRAAAAADDRSVSSWIRRAVEHELRHSARTVTDRQTY</sequence>
<dbReference type="InterPro" id="IPR010985">
    <property type="entry name" value="Ribbon_hlx_hlx"/>
</dbReference>
<dbReference type="SUPFAM" id="SSF47598">
    <property type="entry name" value="Ribbon-helix-helix"/>
    <property type="match status" value="1"/>
</dbReference>
<feature type="region of interest" description="Disordered" evidence="1">
    <location>
        <begin position="1"/>
        <end position="30"/>
    </location>
</feature>
<dbReference type="Gene3D" id="1.10.1220.10">
    <property type="entry name" value="Met repressor-like"/>
    <property type="match status" value="1"/>
</dbReference>
<dbReference type="InterPro" id="IPR013321">
    <property type="entry name" value="Arc_rbn_hlx_hlx"/>
</dbReference>
<dbReference type="OrthoDB" id="4869341at2"/>
<dbReference type="GO" id="GO:0006355">
    <property type="term" value="P:regulation of DNA-templated transcription"/>
    <property type="evidence" value="ECO:0007669"/>
    <property type="project" value="InterPro"/>
</dbReference>
<dbReference type="Proteomes" id="UP000192284">
    <property type="component" value="Unassembled WGS sequence"/>
</dbReference>
<evidence type="ECO:0000313" key="3">
    <source>
        <dbReference type="EMBL" id="ORA19138.1"/>
    </source>
</evidence>
<dbReference type="AlphaFoldDB" id="A0A1W9ZNF1"/>
<dbReference type="Pfam" id="PF03869">
    <property type="entry name" value="Arc"/>
    <property type="match status" value="1"/>
</dbReference>
<protein>
    <submittedName>
        <fullName evidence="3">CopG family transcriptional regulator</fullName>
    </submittedName>
</protein>
<proteinExistence type="predicted"/>
<dbReference type="NCBIfam" id="NF041551">
    <property type="entry name" value="YlcI_YnfO_N"/>
    <property type="match status" value="1"/>
</dbReference>
<accession>A0A1W9ZNF1</accession>
<gene>
    <name evidence="3" type="ORF">BST12_18120</name>
</gene>
<organism evidence="3 4">
    <name type="scientific">Mycobacterium angelicum</name>
    <dbReference type="NCBI Taxonomy" id="470074"/>
    <lineage>
        <taxon>Bacteria</taxon>
        <taxon>Bacillati</taxon>
        <taxon>Actinomycetota</taxon>
        <taxon>Actinomycetes</taxon>
        <taxon>Mycobacteriales</taxon>
        <taxon>Mycobacteriaceae</taxon>
        <taxon>Mycobacterium</taxon>
    </lineage>
</organism>
<comment type="caution">
    <text evidence="3">The sequence shown here is derived from an EMBL/GenBank/DDBJ whole genome shotgun (WGS) entry which is preliminary data.</text>
</comment>
<dbReference type="InterPro" id="IPR005569">
    <property type="entry name" value="Arc_DNA-bd_dom"/>
</dbReference>
<feature type="domain" description="Arc-like DNA binding" evidence="2">
    <location>
        <begin position="36"/>
        <end position="70"/>
    </location>
</feature>
<keyword evidence="4" id="KW-1185">Reference proteome</keyword>
<reference evidence="3 4" key="1">
    <citation type="submission" date="2017-02" db="EMBL/GenBank/DDBJ databases">
        <title>The new phylogeny of genus Mycobacterium.</title>
        <authorList>
            <person name="Tortoli E."/>
            <person name="Trovato A."/>
            <person name="Cirillo D.M."/>
        </authorList>
    </citation>
    <scope>NUCLEOTIDE SEQUENCE [LARGE SCALE GENOMIC DNA]</scope>
    <source>
        <strain evidence="3 4">DSM 45057</strain>
    </source>
</reference>
<evidence type="ECO:0000256" key="1">
    <source>
        <dbReference type="SAM" id="MobiDB-lite"/>
    </source>
</evidence>
<evidence type="ECO:0000313" key="4">
    <source>
        <dbReference type="Proteomes" id="UP000192284"/>
    </source>
</evidence>
<evidence type="ECO:0000259" key="2">
    <source>
        <dbReference type="Pfam" id="PF03869"/>
    </source>
</evidence>
<dbReference type="GO" id="GO:0003677">
    <property type="term" value="F:DNA binding"/>
    <property type="evidence" value="ECO:0007669"/>
    <property type="project" value="InterPro"/>
</dbReference>
<dbReference type="RefSeq" id="WP_083114496.1">
    <property type="nucleotide sequence ID" value="NZ_JACKTS010000058.1"/>
</dbReference>
<name>A0A1W9ZNF1_MYCAN</name>